<reference evidence="1 2" key="1">
    <citation type="journal article" date="2022" name="Plant J.">
        <title>Chromosome-level genome of Camellia lanceoleosa provides a valuable resource for understanding genome evolution and self-incompatibility.</title>
        <authorList>
            <person name="Gong W."/>
            <person name="Xiao S."/>
            <person name="Wang L."/>
            <person name="Liao Z."/>
            <person name="Chang Y."/>
            <person name="Mo W."/>
            <person name="Hu G."/>
            <person name="Li W."/>
            <person name="Zhao G."/>
            <person name="Zhu H."/>
            <person name="Hu X."/>
            <person name="Ji K."/>
            <person name="Xiang X."/>
            <person name="Song Q."/>
            <person name="Yuan D."/>
            <person name="Jin S."/>
            <person name="Zhang L."/>
        </authorList>
    </citation>
    <scope>NUCLEOTIDE SEQUENCE [LARGE SCALE GENOMIC DNA]</scope>
    <source>
        <strain evidence="1">SQ_2022a</strain>
    </source>
</reference>
<accession>A0ACC0GPW8</accession>
<evidence type="ECO:0000313" key="1">
    <source>
        <dbReference type="EMBL" id="KAI8002870.1"/>
    </source>
</evidence>
<feature type="non-terminal residue" evidence="1">
    <location>
        <position position="1"/>
    </location>
</feature>
<gene>
    <name evidence="1" type="ORF">LOK49_LG08G01268</name>
</gene>
<keyword evidence="2" id="KW-1185">Reference proteome</keyword>
<name>A0ACC0GPW8_9ERIC</name>
<dbReference type="EMBL" id="CM045766">
    <property type="protein sequence ID" value="KAI8002870.1"/>
    <property type="molecule type" value="Genomic_DNA"/>
</dbReference>
<comment type="caution">
    <text evidence="1">The sequence shown here is derived from an EMBL/GenBank/DDBJ whole genome shotgun (WGS) entry which is preliminary data.</text>
</comment>
<sequence>EKGSNEIALKAMGRAINKTVMIAELIEVVHVGNCSNFPFPLPKKLSIFVFYVLHANGKEFYVLEKDSLVSIENTSIGSMDITDTWKPLEEGLSSYQTPIPVNQGKPWNEYDYGEGSPNMRGRGHGGRGRGRGRVWSLEYPLGELDSNFDQEYIAQQIEPALGDTSNRFSDGTTLNVVPYGN</sequence>
<dbReference type="Proteomes" id="UP001060215">
    <property type="component" value="Chromosome 9"/>
</dbReference>
<evidence type="ECO:0000313" key="2">
    <source>
        <dbReference type="Proteomes" id="UP001060215"/>
    </source>
</evidence>
<organism evidence="1 2">
    <name type="scientific">Camellia lanceoleosa</name>
    <dbReference type="NCBI Taxonomy" id="1840588"/>
    <lineage>
        <taxon>Eukaryota</taxon>
        <taxon>Viridiplantae</taxon>
        <taxon>Streptophyta</taxon>
        <taxon>Embryophyta</taxon>
        <taxon>Tracheophyta</taxon>
        <taxon>Spermatophyta</taxon>
        <taxon>Magnoliopsida</taxon>
        <taxon>eudicotyledons</taxon>
        <taxon>Gunneridae</taxon>
        <taxon>Pentapetalae</taxon>
        <taxon>asterids</taxon>
        <taxon>Ericales</taxon>
        <taxon>Theaceae</taxon>
        <taxon>Camellia</taxon>
    </lineage>
</organism>
<proteinExistence type="predicted"/>
<protein>
    <submittedName>
        <fullName evidence="1">Uncharacterized protein</fullName>
    </submittedName>
</protein>